<evidence type="ECO:0000313" key="3">
    <source>
        <dbReference type="Proteomes" id="UP000008555"/>
    </source>
</evidence>
<gene>
    <name evidence="2" type="ordered locus">CBUD_1134</name>
</gene>
<dbReference type="Pfam" id="PF05170">
    <property type="entry name" value="AsmA"/>
    <property type="match status" value="2"/>
</dbReference>
<proteinExistence type="predicted"/>
<dbReference type="GO" id="GO:0090313">
    <property type="term" value="P:regulation of protein targeting to membrane"/>
    <property type="evidence" value="ECO:0007669"/>
    <property type="project" value="TreeGrafter"/>
</dbReference>
<dbReference type="KEGG" id="cbd:CBUD_1134"/>
<dbReference type="EMBL" id="CP000733">
    <property type="protein sequence ID" value="ABS77622.2"/>
    <property type="molecule type" value="Genomic_DNA"/>
</dbReference>
<evidence type="ECO:0000313" key="2">
    <source>
        <dbReference type="EMBL" id="ABS77622.2"/>
    </source>
</evidence>
<dbReference type="InterPro" id="IPR052894">
    <property type="entry name" value="AsmA-related"/>
</dbReference>
<protein>
    <submittedName>
        <fullName evidence="2">ASMA</fullName>
    </submittedName>
</protein>
<sequence>MTKGPFMRTFIKILVSVVAALLLVSTISVVVLTKLVNPNDYKDRIDHYVYNQTGRHLMLKGNVGWSFIPWLGVDLKQVELSNPVGFQGENLANIGEIKIKVRFWPLLMGRVELDKITLDKATINLIKNKNGKDNWAQWSHSAVTKNNSKNTADNNKKMTAPVTELKIAGINVCNTTINLINQKSSSTTSLKKINLTTGPIGNAVNFPVSMQFTLASNQSKNTFNATLTADADLNFQQSNYRLSNIKFNGTLLRPTLPPVPVNIVTNLTANLNQQNISISPLNSKLANMQLNGKIEINQLQTTPRLSIKLGTANTDLKQLLTTLRGTSPLTGQLSFDTVLTTSGNSKEDFLSHLNGSGKFAVQNGTILGININEFLAQANALLTHRSAPRLKNSKTTAFSNLTGTYLVKNGILNNNDLKMNAAPITAKGLGAINLVNNRINYTLTAAYTKSGAPPQFEVPILIHGTVNSPTIRPDFSALASKILTNEIEKKVKQYTGGIKKLNLNNFFH</sequence>
<dbReference type="RefSeq" id="WP_011996930.1">
    <property type="nucleotide sequence ID" value="NC_009727.1"/>
</dbReference>
<organism evidence="2 3">
    <name type="scientific">Coxiella burnetii (strain Dugway 5J108-111)</name>
    <dbReference type="NCBI Taxonomy" id="434922"/>
    <lineage>
        <taxon>Bacteria</taxon>
        <taxon>Pseudomonadati</taxon>
        <taxon>Pseudomonadota</taxon>
        <taxon>Gammaproteobacteria</taxon>
        <taxon>Legionellales</taxon>
        <taxon>Coxiellaceae</taxon>
        <taxon>Coxiella</taxon>
    </lineage>
</organism>
<dbReference type="PANTHER" id="PTHR30441">
    <property type="entry name" value="DUF748 DOMAIN-CONTAINING PROTEIN"/>
    <property type="match status" value="1"/>
</dbReference>
<reference evidence="2 3" key="1">
    <citation type="journal article" date="2009" name="Infect. Immun.">
        <title>Comparative genomics reveal extensive transposon-mediated genomic plasticity and diversity among potential effector proteins within the genus Coxiella.</title>
        <authorList>
            <person name="Beare P.A."/>
            <person name="Unsworth N."/>
            <person name="Andoh M."/>
            <person name="Voth D.E."/>
            <person name="Omsland A."/>
            <person name="Gilk S.D."/>
            <person name="Williams K.P."/>
            <person name="Sobral B.W."/>
            <person name="Kupko J.J.III."/>
            <person name="Porcella S.F."/>
            <person name="Samuel J.E."/>
            <person name="Heinzen R.A."/>
        </authorList>
    </citation>
    <scope>NUCLEOTIDE SEQUENCE [LARGE SCALE GENOMIC DNA]</scope>
    <source>
        <strain evidence="2 3">Dugway 5J108-111</strain>
    </source>
</reference>
<name>A9KCK5_COXBN</name>
<feature type="domain" description="AsmA" evidence="1">
    <location>
        <begin position="7"/>
        <end position="250"/>
    </location>
</feature>
<dbReference type="Proteomes" id="UP000008555">
    <property type="component" value="Chromosome"/>
</dbReference>
<dbReference type="HOGENOM" id="CLU_012870_0_1_6"/>
<evidence type="ECO:0000259" key="1">
    <source>
        <dbReference type="Pfam" id="PF05170"/>
    </source>
</evidence>
<dbReference type="PANTHER" id="PTHR30441:SF4">
    <property type="entry name" value="PROTEIN ASMA"/>
    <property type="match status" value="1"/>
</dbReference>
<accession>A9KCK5</accession>
<dbReference type="InterPro" id="IPR007844">
    <property type="entry name" value="AsmA"/>
</dbReference>
<dbReference type="AlphaFoldDB" id="A9KCK5"/>
<dbReference type="GO" id="GO:0005886">
    <property type="term" value="C:plasma membrane"/>
    <property type="evidence" value="ECO:0007669"/>
    <property type="project" value="TreeGrafter"/>
</dbReference>
<feature type="domain" description="AsmA" evidence="1">
    <location>
        <begin position="264"/>
        <end position="417"/>
    </location>
</feature>